<sequence>MQEELNMFEKNAIWKLVDRPTNKNVIGVKWVYKVKLNSDGSLNKCKARLVVKGYSQLAGIHFTETFAPVAKFDTIRLLFAMATQKSWLIYQLDMKSTFLNGKLKEEIYVEQPDGYVKKGAKHKVYLLKKALYGLRQAPRAWYGKIDNHLLSLGFEKSIEKATLYVKEKGADLIIVSIYVDDLLVTGSCEAMLSATRPDIMYSVSVLSRFMQSPSEMHLKGAKHVLKYVKGTIDFRVMYSRSDEIKLLGFTNSDWARSEDDMKSTLGCCFYIGSGMISWCSRKQDAVAQSTTESEYIAATDAANQAIWMRQVMPDLKHAQKEPTVILWQHHLRYYMARHPLHIPYIPAWGLGILKASVILTVVSSTTKTTQVVPSVLVHNVFHVSLLKKKVSQATIVIPLASLLPDALPVYEPEVVLDRTIKANNNKPQTMWLIKWKGRGIEEASWESIDDIQLRFPSFHP</sequence>
<dbReference type="AlphaFoldDB" id="A0AAV5K7J7"/>
<dbReference type="InterPro" id="IPR013103">
    <property type="entry name" value="RVT_2"/>
</dbReference>
<dbReference type="InterPro" id="IPR016197">
    <property type="entry name" value="Chromo-like_dom_sf"/>
</dbReference>
<dbReference type="PANTHER" id="PTHR11439">
    <property type="entry name" value="GAG-POL-RELATED RETROTRANSPOSON"/>
    <property type="match status" value="1"/>
</dbReference>
<dbReference type="Pfam" id="PF00385">
    <property type="entry name" value="Chromo"/>
    <property type="match status" value="1"/>
</dbReference>
<evidence type="ECO:0000313" key="3">
    <source>
        <dbReference type="Proteomes" id="UP001054252"/>
    </source>
</evidence>
<evidence type="ECO:0000259" key="1">
    <source>
        <dbReference type="PROSITE" id="PS50013"/>
    </source>
</evidence>
<accession>A0AAV5K7J7</accession>
<dbReference type="InterPro" id="IPR043502">
    <property type="entry name" value="DNA/RNA_pol_sf"/>
</dbReference>
<dbReference type="Gene3D" id="2.40.50.40">
    <property type="match status" value="1"/>
</dbReference>
<dbReference type="Proteomes" id="UP001054252">
    <property type="component" value="Unassembled WGS sequence"/>
</dbReference>
<keyword evidence="3" id="KW-1185">Reference proteome</keyword>
<dbReference type="InterPro" id="IPR023780">
    <property type="entry name" value="Chromo_domain"/>
</dbReference>
<reference evidence="2 3" key="1">
    <citation type="journal article" date="2021" name="Commun. Biol.">
        <title>The genome of Shorea leprosula (Dipterocarpaceae) highlights the ecological relevance of drought in aseasonal tropical rainforests.</title>
        <authorList>
            <person name="Ng K.K.S."/>
            <person name="Kobayashi M.J."/>
            <person name="Fawcett J.A."/>
            <person name="Hatakeyama M."/>
            <person name="Paape T."/>
            <person name="Ng C.H."/>
            <person name="Ang C.C."/>
            <person name="Tnah L.H."/>
            <person name="Lee C.T."/>
            <person name="Nishiyama T."/>
            <person name="Sese J."/>
            <person name="O'Brien M.J."/>
            <person name="Copetti D."/>
            <person name="Mohd Noor M.I."/>
            <person name="Ong R.C."/>
            <person name="Putra M."/>
            <person name="Sireger I.Z."/>
            <person name="Indrioko S."/>
            <person name="Kosugi Y."/>
            <person name="Izuno A."/>
            <person name="Isagi Y."/>
            <person name="Lee S.L."/>
            <person name="Shimizu K.K."/>
        </authorList>
    </citation>
    <scope>NUCLEOTIDE SEQUENCE [LARGE SCALE GENOMIC DNA]</scope>
    <source>
        <strain evidence="2">214</strain>
    </source>
</reference>
<dbReference type="InterPro" id="IPR000953">
    <property type="entry name" value="Chromo/chromo_shadow_dom"/>
</dbReference>
<evidence type="ECO:0000313" key="2">
    <source>
        <dbReference type="EMBL" id="GKV19874.1"/>
    </source>
</evidence>
<name>A0AAV5K7J7_9ROSI</name>
<protein>
    <recommendedName>
        <fullName evidence="1">Chromo domain-containing protein</fullName>
    </recommendedName>
</protein>
<feature type="domain" description="Chromo" evidence="1">
    <location>
        <begin position="410"/>
        <end position="460"/>
    </location>
</feature>
<dbReference type="EMBL" id="BPVZ01000054">
    <property type="protein sequence ID" value="GKV19874.1"/>
    <property type="molecule type" value="Genomic_DNA"/>
</dbReference>
<dbReference type="CDD" id="cd09272">
    <property type="entry name" value="RNase_HI_RT_Ty1"/>
    <property type="match status" value="1"/>
</dbReference>
<dbReference type="SUPFAM" id="SSF54160">
    <property type="entry name" value="Chromo domain-like"/>
    <property type="match status" value="1"/>
</dbReference>
<dbReference type="Pfam" id="PF07727">
    <property type="entry name" value="RVT_2"/>
    <property type="match status" value="1"/>
</dbReference>
<organism evidence="2 3">
    <name type="scientific">Rubroshorea leprosula</name>
    <dbReference type="NCBI Taxonomy" id="152421"/>
    <lineage>
        <taxon>Eukaryota</taxon>
        <taxon>Viridiplantae</taxon>
        <taxon>Streptophyta</taxon>
        <taxon>Embryophyta</taxon>
        <taxon>Tracheophyta</taxon>
        <taxon>Spermatophyta</taxon>
        <taxon>Magnoliopsida</taxon>
        <taxon>eudicotyledons</taxon>
        <taxon>Gunneridae</taxon>
        <taxon>Pentapetalae</taxon>
        <taxon>rosids</taxon>
        <taxon>malvids</taxon>
        <taxon>Malvales</taxon>
        <taxon>Dipterocarpaceae</taxon>
        <taxon>Rubroshorea</taxon>
    </lineage>
</organism>
<dbReference type="SUPFAM" id="SSF56672">
    <property type="entry name" value="DNA/RNA polymerases"/>
    <property type="match status" value="1"/>
</dbReference>
<comment type="caution">
    <text evidence="2">The sequence shown here is derived from an EMBL/GenBank/DDBJ whole genome shotgun (WGS) entry which is preliminary data.</text>
</comment>
<gene>
    <name evidence="2" type="ORF">SLEP1_g30074</name>
</gene>
<dbReference type="PANTHER" id="PTHR11439:SF463">
    <property type="entry name" value="REVERSE TRANSCRIPTASE TY1_COPIA-TYPE DOMAIN-CONTAINING PROTEIN"/>
    <property type="match status" value="1"/>
</dbReference>
<dbReference type="PROSITE" id="PS50013">
    <property type="entry name" value="CHROMO_2"/>
    <property type="match status" value="1"/>
</dbReference>
<proteinExistence type="predicted"/>